<proteinExistence type="inferred from homology"/>
<feature type="region of interest" description="Disordered" evidence="2">
    <location>
        <begin position="440"/>
        <end position="466"/>
    </location>
</feature>
<dbReference type="GO" id="GO:0005737">
    <property type="term" value="C:cytoplasm"/>
    <property type="evidence" value="ECO:0007669"/>
    <property type="project" value="TreeGrafter"/>
</dbReference>
<evidence type="ECO:0000313" key="3">
    <source>
        <dbReference type="EMBL" id="KAK4285308.1"/>
    </source>
</evidence>
<feature type="compositionally biased region" description="Basic and acidic residues" evidence="2">
    <location>
        <begin position="7"/>
        <end position="92"/>
    </location>
</feature>
<dbReference type="GO" id="GO:0004305">
    <property type="term" value="F:ethanolamine kinase activity"/>
    <property type="evidence" value="ECO:0007669"/>
    <property type="project" value="TreeGrafter"/>
</dbReference>
<dbReference type="EMBL" id="JAWXYG010000001">
    <property type="protein sequence ID" value="KAK4285308.1"/>
    <property type="molecule type" value="Genomic_DNA"/>
</dbReference>
<dbReference type="Pfam" id="PF01633">
    <property type="entry name" value="Choline_kinase"/>
    <property type="match status" value="1"/>
</dbReference>
<dbReference type="Proteomes" id="UP001293593">
    <property type="component" value="Unassembled WGS sequence"/>
</dbReference>
<dbReference type="InterPro" id="IPR011009">
    <property type="entry name" value="Kinase-like_dom_sf"/>
</dbReference>
<feature type="region of interest" description="Disordered" evidence="2">
    <location>
        <begin position="1"/>
        <end position="92"/>
    </location>
</feature>
<sequence length="482" mass="55066">MASIENPVKDKADHPVEDKADHNLKDKEHHSVEDKSDNHEKEKEDDSVVDKSDHSVEDKSYHSVEDKSDNLVKEKKDDSVVEKADDPAKNKAVDLPEEAKALLKSLASEWDNIQDADALQVIRLKGAMTNKVFQIKWPTKTGEPSRKVIVRIYGEGVENFFDRNDEIQAFEFLSKNEQGPRLLGRFSKGRIEEFIKAQTLSAPDLRDPSISALIAAKMKEFHDLDMPGPNKIILWDKIRKWIGIAKSLSSPEEIEAFYLDTIDKEIDVLEKELSSNQQRIGFCHNDLQYGNIMLNEESNSVTLIDYEYSGYNPVAYDIANHFCEMAADYHSETPHILDFSKYPDLEERKRFVQAYLSASGQEPSEDEVEQMVQEAEKFTLANHLFWGLWGIISAHVNKIDFDFMEYAKQRIKEYWARKPYLLCSAGPSLENIVAEGIAAPEASNEKQTQDQASSSNRGNPSKTPFFRKFRKLLSLGLFKPRN</sequence>
<accession>A0AAE1N8B7</accession>
<name>A0AAE1N8B7_9FABA</name>
<dbReference type="GO" id="GO:0004103">
    <property type="term" value="F:choline kinase activity"/>
    <property type="evidence" value="ECO:0007669"/>
    <property type="project" value="TreeGrafter"/>
</dbReference>
<protein>
    <recommendedName>
        <fullName evidence="5">Choline kinase</fullName>
    </recommendedName>
</protein>
<dbReference type="PANTHER" id="PTHR22603:SF81">
    <property type="entry name" value="CHOLINE KINASE 2-RELATED"/>
    <property type="match status" value="1"/>
</dbReference>
<feature type="compositionally biased region" description="Polar residues" evidence="2">
    <location>
        <begin position="449"/>
        <end position="462"/>
    </location>
</feature>
<evidence type="ECO:0008006" key="5">
    <source>
        <dbReference type="Google" id="ProtNLM"/>
    </source>
</evidence>
<dbReference type="PANTHER" id="PTHR22603">
    <property type="entry name" value="CHOLINE/ETHANOALAMINE KINASE"/>
    <property type="match status" value="1"/>
</dbReference>
<dbReference type="Gene3D" id="3.30.200.20">
    <property type="entry name" value="Phosphorylase Kinase, domain 1"/>
    <property type="match status" value="1"/>
</dbReference>
<reference evidence="3" key="1">
    <citation type="submission" date="2023-10" db="EMBL/GenBank/DDBJ databases">
        <title>Chromosome-level genome of the transformable northern wattle, Acacia crassicarpa.</title>
        <authorList>
            <person name="Massaro I."/>
            <person name="Sinha N.R."/>
            <person name="Poethig S."/>
            <person name="Leichty A.R."/>
        </authorList>
    </citation>
    <scope>NUCLEOTIDE SEQUENCE</scope>
    <source>
        <strain evidence="3">Acra3RX</strain>
        <tissue evidence="3">Leaf</tissue>
    </source>
</reference>
<evidence type="ECO:0000256" key="2">
    <source>
        <dbReference type="SAM" id="MobiDB-lite"/>
    </source>
</evidence>
<evidence type="ECO:0000256" key="1">
    <source>
        <dbReference type="ARBA" id="ARBA00038211"/>
    </source>
</evidence>
<dbReference type="AlphaFoldDB" id="A0AAE1N8B7"/>
<dbReference type="GO" id="GO:0006646">
    <property type="term" value="P:phosphatidylethanolamine biosynthetic process"/>
    <property type="evidence" value="ECO:0007669"/>
    <property type="project" value="TreeGrafter"/>
</dbReference>
<organism evidence="3 4">
    <name type="scientific">Acacia crassicarpa</name>
    <name type="common">northern wattle</name>
    <dbReference type="NCBI Taxonomy" id="499986"/>
    <lineage>
        <taxon>Eukaryota</taxon>
        <taxon>Viridiplantae</taxon>
        <taxon>Streptophyta</taxon>
        <taxon>Embryophyta</taxon>
        <taxon>Tracheophyta</taxon>
        <taxon>Spermatophyta</taxon>
        <taxon>Magnoliopsida</taxon>
        <taxon>eudicotyledons</taxon>
        <taxon>Gunneridae</taxon>
        <taxon>Pentapetalae</taxon>
        <taxon>rosids</taxon>
        <taxon>fabids</taxon>
        <taxon>Fabales</taxon>
        <taxon>Fabaceae</taxon>
        <taxon>Caesalpinioideae</taxon>
        <taxon>mimosoid clade</taxon>
        <taxon>Acacieae</taxon>
        <taxon>Acacia</taxon>
    </lineage>
</organism>
<comment type="similarity">
    <text evidence="1">Belongs to the choline/ethanolamine kinase family.</text>
</comment>
<comment type="caution">
    <text evidence="3">The sequence shown here is derived from an EMBL/GenBank/DDBJ whole genome shotgun (WGS) entry which is preliminary data.</text>
</comment>
<dbReference type="Gene3D" id="3.90.1200.10">
    <property type="match status" value="1"/>
</dbReference>
<gene>
    <name evidence="3" type="ORF">QN277_002022</name>
</gene>
<evidence type="ECO:0000313" key="4">
    <source>
        <dbReference type="Proteomes" id="UP001293593"/>
    </source>
</evidence>
<dbReference type="CDD" id="cd05157">
    <property type="entry name" value="ETNK_euk"/>
    <property type="match status" value="1"/>
</dbReference>
<dbReference type="SUPFAM" id="SSF56112">
    <property type="entry name" value="Protein kinase-like (PK-like)"/>
    <property type="match status" value="1"/>
</dbReference>
<keyword evidence="4" id="KW-1185">Reference proteome</keyword>